<evidence type="ECO:0000313" key="3">
    <source>
        <dbReference type="Proteomes" id="UP000008311"/>
    </source>
</evidence>
<proteinExistence type="predicted"/>
<accession>B9TFR6</accession>
<dbReference type="Proteomes" id="UP000008311">
    <property type="component" value="Unassembled WGS sequence"/>
</dbReference>
<dbReference type="AlphaFoldDB" id="B9TFR6"/>
<feature type="region of interest" description="Disordered" evidence="1">
    <location>
        <begin position="28"/>
        <end position="53"/>
    </location>
</feature>
<organism evidence="2 3">
    <name type="scientific">Ricinus communis</name>
    <name type="common">Castor bean</name>
    <dbReference type="NCBI Taxonomy" id="3988"/>
    <lineage>
        <taxon>Eukaryota</taxon>
        <taxon>Viridiplantae</taxon>
        <taxon>Streptophyta</taxon>
        <taxon>Embryophyta</taxon>
        <taxon>Tracheophyta</taxon>
        <taxon>Spermatophyta</taxon>
        <taxon>Magnoliopsida</taxon>
        <taxon>eudicotyledons</taxon>
        <taxon>Gunneridae</taxon>
        <taxon>Pentapetalae</taxon>
        <taxon>rosids</taxon>
        <taxon>fabids</taxon>
        <taxon>Malpighiales</taxon>
        <taxon>Euphorbiaceae</taxon>
        <taxon>Acalyphoideae</taxon>
        <taxon>Acalypheae</taxon>
        <taxon>Ricinus</taxon>
    </lineage>
</organism>
<gene>
    <name evidence="2" type="ORF">RCOM_1834060</name>
</gene>
<sequence length="89" mass="9943">MYAESCAPECVAVSATVLPWRTPADRKFAPAHIGRPSPHAAPGRYKPSTTYSRENRVRSARLWLDNPDRLSCCRATSACSDRSRYGDSW</sequence>
<reference evidence="3" key="1">
    <citation type="journal article" date="2010" name="Nat. Biotechnol.">
        <title>Draft genome sequence of the oilseed species Ricinus communis.</title>
        <authorList>
            <person name="Chan A.P."/>
            <person name="Crabtree J."/>
            <person name="Zhao Q."/>
            <person name="Lorenzi H."/>
            <person name="Orvis J."/>
            <person name="Puiu D."/>
            <person name="Melake-Berhan A."/>
            <person name="Jones K.M."/>
            <person name="Redman J."/>
            <person name="Chen G."/>
            <person name="Cahoon E.B."/>
            <person name="Gedil M."/>
            <person name="Stanke M."/>
            <person name="Haas B.J."/>
            <person name="Wortman J.R."/>
            <person name="Fraser-Liggett C.M."/>
            <person name="Ravel J."/>
            <person name="Rabinowicz P.D."/>
        </authorList>
    </citation>
    <scope>NUCLEOTIDE SEQUENCE [LARGE SCALE GENOMIC DNA]</scope>
    <source>
        <strain evidence="3">cv. Hale</strain>
    </source>
</reference>
<evidence type="ECO:0000313" key="2">
    <source>
        <dbReference type="EMBL" id="EEF25297.1"/>
    </source>
</evidence>
<dbReference type="InParanoid" id="B9TFR6"/>
<keyword evidence="3" id="KW-1185">Reference proteome</keyword>
<protein>
    <submittedName>
        <fullName evidence="2">Uncharacterized protein</fullName>
    </submittedName>
</protein>
<evidence type="ECO:0000256" key="1">
    <source>
        <dbReference type="SAM" id="MobiDB-lite"/>
    </source>
</evidence>
<name>B9TFR6_RICCO</name>
<dbReference type="EMBL" id="EQ980045">
    <property type="protein sequence ID" value="EEF25297.1"/>
    <property type="molecule type" value="Genomic_DNA"/>
</dbReference>